<proteinExistence type="inferred from homology"/>
<dbReference type="GO" id="GO:0016491">
    <property type="term" value="F:oxidoreductase activity"/>
    <property type="evidence" value="ECO:0007669"/>
    <property type="project" value="InterPro"/>
</dbReference>
<organism evidence="3 4">
    <name type="scientific">Aspergillus caelatus</name>
    <dbReference type="NCBI Taxonomy" id="61420"/>
    <lineage>
        <taxon>Eukaryota</taxon>
        <taxon>Fungi</taxon>
        <taxon>Dikarya</taxon>
        <taxon>Ascomycota</taxon>
        <taxon>Pezizomycotina</taxon>
        <taxon>Eurotiomycetes</taxon>
        <taxon>Eurotiomycetidae</taxon>
        <taxon>Eurotiales</taxon>
        <taxon>Aspergillaceae</taxon>
        <taxon>Aspergillus</taxon>
        <taxon>Aspergillus subgen. Circumdati</taxon>
    </lineage>
</organism>
<dbReference type="InterPro" id="IPR009799">
    <property type="entry name" value="EthD_dom"/>
</dbReference>
<comment type="similarity">
    <text evidence="1">Belongs to the tpcK family.</text>
</comment>
<gene>
    <name evidence="3" type="ORF">BDV27DRAFT_145435</name>
</gene>
<evidence type="ECO:0000313" key="4">
    <source>
        <dbReference type="Proteomes" id="UP000326268"/>
    </source>
</evidence>
<evidence type="ECO:0000256" key="1">
    <source>
        <dbReference type="ARBA" id="ARBA00005986"/>
    </source>
</evidence>
<feature type="domain" description="EthD" evidence="2">
    <location>
        <begin position="13"/>
        <end position="111"/>
    </location>
</feature>
<protein>
    <submittedName>
        <fullName evidence="3">EthD domain-containing protein</fullName>
    </submittedName>
</protein>
<dbReference type="GeneID" id="43654859"/>
<dbReference type="InterPro" id="IPR011008">
    <property type="entry name" value="Dimeric_a/b-barrel"/>
</dbReference>
<dbReference type="RefSeq" id="XP_031927360.1">
    <property type="nucleotide sequence ID" value="XM_032070413.1"/>
</dbReference>
<dbReference type="Gene3D" id="3.30.70.100">
    <property type="match status" value="1"/>
</dbReference>
<sequence length="290" mass="32507">MAPVKQLVALRRKAGLTKEEYCDYHYQKHGAVSTAPTATETPRKYFQTHFIDAAYHADPTQHVPNAHPPWAFSDGVTELYFDSPEHLKHVFQSEWVAQKVGPDGANFSDFSAVLPMFVREDTVPLSIASASASETHQLKGNAFVAMYFVALHSPRKASETVISELVSCIDCHASQDVLAMLVNTPDDTDFDLGSYFGGEPPVSFQFIFTMTLRGKESISAIRKAQEDFEERVQSLDLPATWIGFGERAVVLDQTENIKVSRTLVLCHPTELQLITKLKFDPRRQPFKRSI</sequence>
<accession>A0A5N7A519</accession>
<dbReference type="Proteomes" id="UP000326268">
    <property type="component" value="Unassembled WGS sequence"/>
</dbReference>
<keyword evidence="4" id="KW-1185">Reference proteome</keyword>
<evidence type="ECO:0000259" key="2">
    <source>
        <dbReference type="Pfam" id="PF07110"/>
    </source>
</evidence>
<dbReference type="AlphaFoldDB" id="A0A5N7A519"/>
<evidence type="ECO:0000313" key="3">
    <source>
        <dbReference type="EMBL" id="KAE8364279.1"/>
    </source>
</evidence>
<reference evidence="3 4" key="1">
    <citation type="submission" date="2019-04" db="EMBL/GenBank/DDBJ databases">
        <title>Friends and foes A comparative genomics studyof 23 Aspergillus species from section Flavi.</title>
        <authorList>
            <consortium name="DOE Joint Genome Institute"/>
            <person name="Kjaerbolling I."/>
            <person name="Vesth T."/>
            <person name="Frisvad J.C."/>
            <person name="Nybo J.L."/>
            <person name="Theobald S."/>
            <person name="Kildgaard S."/>
            <person name="Isbrandt T."/>
            <person name="Kuo A."/>
            <person name="Sato A."/>
            <person name="Lyhne E.K."/>
            <person name="Kogle M.E."/>
            <person name="Wiebenga A."/>
            <person name="Kun R.S."/>
            <person name="Lubbers R.J."/>
            <person name="Makela M.R."/>
            <person name="Barry K."/>
            <person name="Chovatia M."/>
            <person name="Clum A."/>
            <person name="Daum C."/>
            <person name="Haridas S."/>
            <person name="He G."/>
            <person name="LaButti K."/>
            <person name="Lipzen A."/>
            <person name="Mondo S."/>
            <person name="Riley R."/>
            <person name="Salamov A."/>
            <person name="Simmons B.A."/>
            <person name="Magnuson J.K."/>
            <person name="Henrissat B."/>
            <person name="Mortensen U.H."/>
            <person name="Larsen T.O."/>
            <person name="Devries R.P."/>
            <person name="Grigoriev I.V."/>
            <person name="Machida M."/>
            <person name="Baker S.E."/>
            <person name="Andersen M.R."/>
        </authorList>
    </citation>
    <scope>NUCLEOTIDE SEQUENCE [LARGE SCALE GENOMIC DNA]</scope>
    <source>
        <strain evidence="3 4">CBS 763.97</strain>
    </source>
</reference>
<dbReference type="OrthoDB" id="5340195at2759"/>
<dbReference type="SUPFAM" id="SSF54909">
    <property type="entry name" value="Dimeric alpha+beta barrel"/>
    <property type="match status" value="1"/>
</dbReference>
<dbReference type="Pfam" id="PF07110">
    <property type="entry name" value="EthD"/>
    <property type="match status" value="1"/>
</dbReference>
<name>A0A5N7A519_9EURO</name>
<dbReference type="EMBL" id="ML737655">
    <property type="protein sequence ID" value="KAE8364279.1"/>
    <property type="molecule type" value="Genomic_DNA"/>
</dbReference>